<proteinExistence type="predicted"/>
<accession>A0A0F6R7F3</accession>
<sequence>MAVDEAIHVERLVEFADAFTKFTESLTSLHVNGDASVPIVELTNVEIETTVEKSFDHRSRKAELELELSWTCEERTHPVFSVVCFFTF</sequence>
<dbReference type="GeneID" id="26517755"/>
<reference evidence="1 2" key="1">
    <citation type="journal article" date="2015" name="J. Virol.">
        <title>Sinorhizobium meliloti Phage ?M9 Defines a New Group of T4 Superfamily Phages with Unusual Genomic Features but a Common T=16 Capsid.</title>
        <authorList>
            <person name="Johnson M.C."/>
            <person name="Tatum K.B."/>
            <person name="Lynn J.S."/>
            <person name="Brewer T.E."/>
            <person name="Lu S."/>
            <person name="Washburn B.K."/>
            <person name="Stroupe M.E."/>
            <person name="Jones K.M."/>
        </authorList>
    </citation>
    <scope>NUCLEOTIDE SEQUENCE [LARGE SCALE GENOMIC DNA]</scope>
</reference>
<evidence type="ECO:0000313" key="2">
    <source>
        <dbReference type="Proteomes" id="UP000033804"/>
    </source>
</evidence>
<dbReference type="RefSeq" id="YP_009189457.1">
    <property type="nucleotide sequence ID" value="NC_028676.1"/>
</dbReference>
<protein>
    <submittedName>
        <fullName evidence="1">Uncharacterized protein</fullName>
    </submittedName>
</protein>
<dbReference type="EMBL" id="KP881232">
    <property type="protein sequence ID" value="AKE44703.1"/>
    <property type="molecule type" value="Genomic_DNA"/>
</dbReference>
<keyword evidence="2" id="KW-1185">Reference proteome</keyword>
<evidence type="ECO:0000313" key="1">
    <source>
        <dbReference type="EMBL" id="AKE44703.1"/>
    </source>
</evidence>
<name>A0A0F6R7F3_9CAUD</name>
<organism evidence="1 2">
    <name type="scientific">Sinorhizobium phage phiM9</name>
    <dbReference type="NCBI Taxonomy" id="1636182"/>
    <lineage>
        <taxon>Viruses</taxon>
        <taxon>Duplodnaviria</taxon>
        <taxon>Heunggongvirae</taxon>
        <taxon>Uroviricota</taxon>
        <taxon>Caudoviricetes</taxon>
        <taxon>Pootjesviridae</taxon>
        <taxon>Emnonavirus</taxon>
        <taxon>Emnonavirus phiM9</taxon>
    </lineage>
</organism>
<reference evidence="2" key="2">
    <citation type="submission" date="2015-03" db="EMBL/GenBank/DDBJ databases">
        <title>The genome and structure of Sinorhizobium meliloti phage phiM9.</title>
        <authorList>
            <person name="Johnson M.C."/>
            <person name="Tatum K.B."/>
            <person name="Lynn J.S."/>
            <person name="Brewer T.E."/>
            <person name="Washburn B.K."/>
            <person name="Stroupe M.E."/>
            <person name="Jones K.M."/>
        </authorList>
    </citation>
    <scope>NUCLEOTIDE SEQUENCE [LARGE SCALE GENOMIC DNA]</scope>
</reference>
<dbReference type="Proteomes" id="UP000033804">
    <property type="component" value="Segment"/>
</dbReference>
<gene>
    <name evidence="1" type="ORF">Sm_phiM9_073</name>
</gene>
<dbReference type="KEGG" id="vg:26517755"/>